<keyword evidence="4" id="KW-1185">Reference proteome</keyword>
<dbReference type="InterPro" id="IPR001173">
    <property type="entry name" value="Glyco_trans_2-like"/>
</dbReference>
<comment type="caution">
    <text evidence="3">The sequence shown here is derived from an EMBL/GenBank/DDBJ whole genome shotgun (WGS) entry which is preliminary data.</text>
</comment>
<evidence type="ECO:0000313" key="4">
    <source>
        <dbReference type="Proteomes" id="UP001560573"/>
    </source>
</evidence>
<dbReference type="EC" id="2.4.-.-" evidence="3"/>
<protein>
    <submittedName>
        <fullName evidence="3">Glycosyltransferase family 2 protein</fullName>
        <ecNumber evidence="3">2.4.-.-</ecNumber>
    </submittedName>
</protein>
<keyword evidence="3" id="KW-0808">Transferase</keyword>
<dbReference type="SUPFAM" id="SSF53448">
    <property type="entry name" value="Nucleotide-diphospho-sugar transferases"/>
    <property type="match status" value="1"/>
</dbReference>
<dbReference type="Gene3D" id="3.90.550.10">
    <property type="entry name" value="Spore Coat Polysaccharide Biosynthesis Protein SpsA, Chain A"/>
    <property type="match status" value="1"/>
</dbReference>
<dbReference type="GO" id="GO:0016757">
    <property type="term" value="F:glycosyltransferase activity"/>
    <property type="evidence" value="ECO:0007669"/>
    <property type="project" value="UniProtKB-KW"/>
</dbReference>
<accession>A0ABV3ZDC0</accession>
<evidence type="ECO:0000256" key="1">
    <source>
        <dbReference type="SAM" id="Phobius"/>
    </source>
</evidence>
<sequence>MKTEPLVSVIIPTYNRADKIQNAIKSVINQTYKNVEIIVADDGSTDNTLEVLKAYPSVSVLELEHGGQGWARSNGLRHAKGVYIASLDSDDTWENSFLLKCVEQIEAFDLDFVFANWLQDLGNGQRIDFFSICYVLRGTLKQYKTEWVYLDSEELRHLYLTGCPSPSSSLLIRRSSLKNNWNSELRIADDWCLALDMIFSSPCKAAFTREILWHKNRTGNNVFDGRYAPDLVRDMLHDVDYLFSRLGKKFTSSEQKTFTKTKIRVWASYSYVQIRHNLKIFKSILFFLRAMFLAPFFTMLLSFQKMIHMGKIFVRRFSMSK</sequence>
<dbReference type="PANTHER" id="PTHR43685:SF2">
    <property type="entry name" value="GLYCOSYLTRANSFERASE 2-LIKE DOMAIN-CONTAINING PROTEIN"/>
    <property type="match status" value="1"/>
</dbReference>
<dbReference type="InterPro" id="IPR029044">
    <property type="entry name" value="Nucleotide-diphossugar_trans"/>
</dbReference>
<keyword evidence="1" id="KW-0812">Transmembrane</keyword>
<dbReference type="PANTHER" id="PTHR43685">
    <property type="entry name" value="GLYCOSYLTRANSFERASE"/>
    <property type="match status" value="1"/>
</dbReference>
<keyword evidence="1" id="KW-0472">Membrane</keyword>
<keyword evidence="3" id="KW-0328">Glycosyltransferase</keyword>
<gene>
    <name evidence="3" type="ORF">QTN47_10105</name>
</gene>
<name>A0ABV3ZDC0_9BACT</name>
<proteinExistence type="predicted"/>
<dbReference type="CDD" id="cd00761">
    <property type="entry name" value="Glyco_tranf_GTA_type"/>
    <property type="match status" value="1"/>
</dbReference>
<evidence type="ECO:0000259" key="2">
    <source>
        <dbReference type="Pfam" id="PF00535"/>
    </source>
</evidence>
<dbReference type="RefSeq" id="WP_369329252.1">
    <property type="nucleotide sequence ID" value="NZ_JAULBC010000002.1"/>
</dbReference>
<dbReference type="Pfam" id="PF00535">
    <property type="entry name" value="Glycos_transf_2"/>
    <property type="match status" value="1"/>
</dbReference>
<dbReference type="InterPro" id="IPR050834">
    <property type="entry name" value="Glycosyltransf_2"/>
</dbReference>
<dbReference type="Proteomes" id="UP001560573">
    <property type="component" value="Unassembled WGS sequence"/>
</dbReference>
<evidence type="ECO:0000313" key="3">
    <source>
        <dbReference type="EMBL" id="MEX6687848.1"/>
    </source>
</evidence>
<dbReference type="EMBL" id="JAULBC010000002">
    <property type="protein sequence ID" value="MEX6687848.1"/>
    <property type="molecule type" value="Genomic_DNA"/>
</dbReference>
<feature type="transmembrane region" description="Helical" evidence="1">
    <location>
        <begin position="284"/>
        <end position="303"/>
    </location>
</feature>
<feature type="domain" description="Glycosyltransferase 2-like" evidence="2">
    <location>
        <begin position="8"/>
        <end position="127"/>
    </location>
</feature>
<organism evidence="3 4">
    <name type="scientific">Danxiaibacter flavus</name>
    <dbReference type="NCBI Taxonomy" id="3049108"/>
    <lineage>
        <taxon>Bacteria</taxon>
        <taxon>Pseudomonadati</taxon>
        <taxon>Bacteroidota</taxon>
        <taxon>Chitinophagia</taxon>
        <taxon>Chitinophagales</taxon>
        <taxon>Chitinophagaceae</taxon>
        <taxon>Danxiaibacter</taxon>
    </lineage>
</organism>
<reference evidence="3 4" key="1">
    <citation type="submission" date="2023-07" db="EMBL/GenBank/DDBJ databases">
        <authorList>
            <person name="Lian W.-H."/>
        </authorList>
    </citation>
    <scope>NUCLEOTIDE SEQUENCE [LARGE SCALE GENOMIC DNA]</scope>
    <source>
        <strain evidence="3 4">SYSU DXS3180</strain>
    </source>
</reference>
<keyword evidence="1" id="KW-1133">Transmembrane helix</keyword>